<name>A0A5B6WUJ7_9ROSI</name>
<dbReference type="InterPro" id="IPR005162">
    <property type="entry name" value="Retrotrans_gag_dom"/>
</dbReference>
<dbReference type="OrthoDB" id="1305902at2759"/>
<dbReference type="Proteomes" id="UP000325315">
    <property type="component" value="Unassembled WGS sequence"/>
</dbReference>
<dbReference type="Pfam" id="PF03732">
    <property type="entry name" value="Retrotrans_gag"/>
    <property type="match status" value="1"/>
</dbReference>
<organism evidence="2 3">
    <name type="scientific">Gossypium australe</name>
    <dbReference type="NCBI Taxonomy" id="47621"/>
    <lineage>
        <taxon>Eukaryota</taxon>
        <taxon>Viridiplantae</taxon>
        <taxon>Streptophyta</taxon>
        <taxon>Embryophyta</taxon>
        <taxon>Tracheophyta</taxon>
        <taxon>Spermatophyta</taxon>
        <taxon>Magnoliopsida</taxon>
        <taxon>eudicotyledons</taxon>
        <taxon>Gunneridae</taxon>
        <taxon>Pentapetalae</taxon>
        <taxon>rosids</taxon>
        <taxon>malvids</taxon>
        <taxon>Malvales</taxon>
        <taxon>Malvaceae</taxon>
        <taxon>Malvoideae</taxon>
        <taxon>Gossypium</taxon>
    </lineage>
</organism>
<dbReference type="PANTHER" id="PTHR33223">
    <property type="entry name" value="CCHC-TYPE DOMAIN-CONTAINING PROTEIN"/>
    <property type="match status" value="1"/>
</dbReference>
<dbReference type="AlphaFoldDB" id="A0A5B6WUJ7"/>
<keyword evidence="3" id="KW-1185">Reference proteome</keyword>
<comment type="caution">
    <text evidence="2">The sequence shown here is derived from an EMBL/GenBank/DDBJ whole genome shotgun (WGS) entry which is preliminary data.</text>
</comment>
<proteinExistence type="predicted"/>
<dbReference type="EMBL" id="SMMG02000002">
    <property type="protein sequence ID" value="KAA3485016.1"/>
    <property type="molecule type" value="Genomic_DNA"/>
</dbReference>
<accession>A0A5B6WUJ7</accession>
<feature type="domain" description="Retrotransposon gag" evidence="1">
    <location>
        <begin position="37"/>
        <end position="109"/>
    </location>
</feature>
<reference evidence="3" key="1">
    <citation type="journal article" date="2019" name="Plant Biotechnol. J.">
        <title>Genome sequencing of the Australian wild diploid species Gossypium australe highlights disease resistance and delayed gland morphogenesis.</title>
        <authorList>
            <person name="Cai Y."/>
            <person name="Cai X."/>
            <person name="Wang Q."/>
            <person name="Wang P."/>
            <person name="Zhang Y."/>
            <person name="Cai C."/>
            <person name="Xu Y."/>
            <person name="Wang K."/>
            <person name="Zhou Z."/>
            <person name="Wang C."/>
            <person name="Geng S."/>
            <person name="Li B."/>
            <person name="Dong Q."/>
            <person name="Hou Y."/>
            <person name="Wang H."/>
            <person name="Ai P."/>
            <person name="Liu Z."/>
            <person name="Yi F."/>
            <person name="Sun M."/>
            <person name="An G."/>
            <person name="Cheng J."/>
            <person name="Zhang Y."/>
            <person name="Shi Q."/>
            <person name="Xie Y."/>
            <person name="Shi X."/>
            <person name="Chang Y."/>
            <person name="Huang F."/>
            <person name="Chen Y."/>
            <person name="Hong S."/>
            <person name="Mi L."/>
            <person name="Sun Q."/>
            <person name="Zhang L."/>
            <person name="Zhou B."/>
            <person name="Peng R."/>
            <person name="Zhang X."/>
            <person name="Liu F."/>
        </authorList>
    </citation>
    <scope>NUCLEOTIDE SEQUENCE [LARGE SCALE GENOMIC DNA]</scope>
    <source>
        <strain evidence="3">cv. PA1801</strain>
    </source>
</reference>
<evidence type="ECO:0000313" key="2">
    <source>
        <dbReference type="EMBL" id="KAA3485016.1"/>
    </source>
</evidence>
<protein>
    <submittedName>
        <fullName evidence="2">Retrotransposon gag protein</fullName>
    </submittedName>
</protein>
<evidence type="ECO:0000313" key="3">
    <source>
        <dbReference type="Proteomes" id="UP000325315"/>
    </source>
</evidence>
<evidence type="ECO:0000259" key="1">
    <source>
        <dbReference type="Pfam" id="PF03732"/>
    </source>
</evidence>
<sequence>MIQQYVKFDGLQDEDPNAHLANSLEIFNTFKINGGSVLTWDQMIKKFLLKYFPPAKTAKMRNDISSFSQINLETLYDAWERFKDFLKRCPHCGLPLWLHVQTFYNNLNPSTRQLIDAIASETLTNKTLEVAQEFIEEMTLYNY</sequence>
<dbReference type="PANTHER" id="PTHR33223:SF11">
    <property type="entry name" value="ELEMENT PROTEIN, PUTATIVE-RELATED"/>
    <property type="match status" value="1"/>
</dbReference>
<gene>
    <name evidence="2" type="ORF">EPI10_007059</name>
</gene>